<keyword evidence="2" id="KW-1185">Reference proteome</keyword>
<dbReference type="EMBL" id="KZ679269">
    <property type="protein sequence ID" value="PTB36920.1"/>
    <property type="molecule type" value="Genomic_DNA"/>
</dbReference>
<dbReference type="OrthoDB" id="10411156at2759"/>
<protein>
    <submittedName>
        <fullName evidence="1">Uncharacterized protein</fullName>
    </submittedName>
</protein>
<reference evidence="1 2" key="1">
    <citation type="submission" date="2016-07" db="EMBL/GenBank/DDBJ databases">
        <title>Multiple horizontal gene transfer events from other fungi enriched the ability of initially mycotrophic Trichoderma (Ascomycota) to feed on dead plant biomass.</title>
        <authorList>
            <consortium name="DOE Joint Genome Institute"/>
            <person name="Aerts A."/>
            <person name="Atanasova L."/>
            <person name="Chenthamara K."/>
            <person name="Zhang J."/>
            <person name="Grujic M."/>
            <person name="Henrissat B."/>
            <person name="Kuo A."/>
            <person name="Salamov A."/>
            <person name="Lipzen A."/>
            <person name="Labutti K."/>
            <person name="Barry K."/>
            <person name="Miao Y."/>
            <person name="Rahimi M.J."/>
            <person name="Shen Q."/>
            <person name="Grigoriev I.V."/>
            <person name="Kubicek C.P."/>
            <person name="Druzhinina I.S."/>
        </authorList>
    </citation>
    <scope>NUCLEOTIDE SEQUENCE [LARGE SCALE GENOMIC DNA]</scope>
    <source>
        <strain evidence="1 2">CBS 433.97</strain>
    </source>
</reference>
<accession>A0A2T3YWK4</accession>
<dbReference type="AlphaFoldDB" id="A0A2T3YWK4"/>
<evidence type="ECO:0000313" key="2">
    <source>
        <dbReference type="Proteomes" id="UP000240493"/>
    </source>
</evidence>
<proteinExistence type="predicted"/>
<name>A0A2T3YWK4_TRIA4</name>
<dbReference type="Proteomes" id="UP000240493">
    <property type="component" value="Unassembled WGS sequence"/>
</dbReference>
<gene>
    <name evidence="1" type="ORF">M441DRAFT_150247</name>
</gene>
<sequence>MQVAARYLPLTILLGPLEPRAESLVSPFLRHISARCHWLNGDRNGSMAVSGFSMVQIRHRPMSSRRAKFPDRMCTSVRVYLW</sequence>
<organism evidence="1 2">
    <name type="scientific">Trichoderma asperellum (strain ATCC 204424 / CBS 433.97 / NBRC 101777)</name>
    <dbReference type="NCBI Taxonomy" id="1042311"/>
    <lineage>
        <taxon>Eukaryota</taxon>
        <taxon>Fungi</taxon>
        <taxon>Dikarya</taxon>
        <taxon>Ascomycota</taxon>
        <taxon>Pezizomycotina</taxon>
        <taxon>Sordariomycetes</taxon>
        <taxon>Hypocreomycetidae</taxon>
        <taxon>Hypocreales</taxon>
        <taxon>Hypocreaceae</taxon>
        <taxon>Trichoderma</taxon>
    </lineage>
</organism>
<evidence type="ECO:0000313" key="1">
    <source>
        <dbReference type="EMBL" id="PTB36920.1"/>
    </source>
</evidence>